<evidence type="ECO:0000256" key="1">
    <source>
        <dbReference type="SAM" id="MobiDB-lite"/>
    </source>
</evidence>
<feature type="compositionally biased region" description="Low complexity" evidence="1">
    <location>
        <begin position="78"/>
        <end position="88"/>
    </location>
</feature>
<reference evidence="2" key="1">
    <citation type="submission" date="2020-02" db="EMBL/GenBank/DDBJ databases">
        <authorList>
            <person name="Meier V. D."/>
        </authorList>
    </citation>
    <scope>NUCLEOTIDE SEQUENCE</scope>
    <source>
        <strain evidence="2">AVDCRST_MAG13</strain>
    </source>
</reference>
<protein>
    <submittedName>
        <fullName evidence="2">Uncharacterized protein</fullName>
    </submittedName>
</protein>
<dbReference type="EMBL" id="CADCVO010000517">
    <property type="protein sequence ID" value="CAA9518862.1"/>
    <property type="molecule type" value="Genomic_DNA"/>
</dbReference>
<feature type="non-terminal residue" evidence="2">
    <location>
        <position position="88"/>
    </location>
</feature>
<name>A0A6J4TC67_9ACTN</name>
<feature type="compositionally biased region" description="Gly residues" evidence="1">
    <location>
        <begin position="66"/>
        <end position="77"/>
    </location>
</feature>
<evidence type="ECO:0000313" key="2">
    <source>
        <dbReference type="EMBL" id="CAA9518862.1"/>
    </source>
</evidence>
<feature type="non-terminal residue" evidence="2">
    <location>
        <position position="1"/>
    </location>
</feature>
<gene>
    <name evidence="2" type="ORF">AVDCRST_MAG13-3250</name>
</gene>
<proteinExistence type="predicted"/>
<organism evidence="2">
    <name type="scientific">uncultured Solirubrobacteraceae bacterium</name>
    <dbReference type="NCBI Taxonomy" id="1162706"/>
    <lineage>
        <taxon>Bacteria</taxon>
        <taxon>Bacillati</taxon>
        <taxon>Actinomycetota</taxon>
        <taxon>Thermoleophilia</taxon>
        <taxon>Solirubrobacterales</taxon>
        <taxon>Solirubrobacteraceae</taxon>
        <taxon>environmental samples</taxon>
    </lineage>
</organism>
<dbReference type="AlphaFoldDB" id="A0A6J4TC67"/>
<accession>A0A6J4TC67</accession>
<sequence>APHPRRPGHRAPDARPPGPVGDGPDLRRGPHRGQRPQRDDGGLRRHRLLPPLHPARLPPAVAPGQAQGGPQGGGEGPLGLPRLAGRLV</sequence>
<feature type="region of interest" description="Disordered" evidence="1">
    <location>
        <begin position="1"/>
        <end position="88"/>
    </location>
</feature>
<feature type="compositionally biased region" description="Pro residues" evidence="1">
    <location>
        <begin position="51"/>
        <end position="61"/>
    </location>
</feature>